<name>A0ABC9XTU4_GRUJA</name>
<reference evidence="1 2" key="1">
    <citation type="submission" date="2024-06" db="EMBL/GenBank/DDBJ databases">
        <title>The draft genome of Grus japonensis, version 3.</title>
        <authorList>
            <person name="Nabeshima K."/>
            <person name="Suzuki S."/>
            <person name="Onuma M."/>
        </authorList>
    </citation>
    <scope>NUCLEOTIDE SEQUENCE [LARGE SCALE GENOMIC DNA]</scope>
    <source>
        <strain evidence="1 2">451A</strain>
    </source>
</reference>
<evidence type="ECO:0000313" key="2">
    <source>
        <dbReference type="Proteomes" id="UP001623348"/>
    </source>
</evidence>
<organism evidence="1 2">
    <name type="scientific">Grus japonensis</name>
    <name type="common">Japanese crane</name>
    <name type="synonym">Red-crowned crane</name>
    <dbReference type="NCBI Taxonomy" id="30415"/>
    <lineage>
        <taxon>Eukaryota</taxon>
        <taxon>Metazoa</taxon>
        <taxon>Chordata</taxon>
        <taxon>Craniata</taxon>
        <taxon>Vertebrata</taxon>
        <taxon>Euteleostomi</taxon>
        <taxon>Archelosauria</taxon>
        <taxon>Archosauria</taxon>
        <taxon>Dinosauria</taxon>
        <taxon>Saurischia</taxon>
        <taxon>Theropoda</taxon>
        <taxon>Coelurosauria</taxon>
        <taxon>Aves</taxon>
        <taxon>Neognathae</taxon>
        <taxon>Neoaves</taxon>
        <taxon>Gruiformes</taxon>
        <taxon>Gruidae</taxon>
        <taxon>Grus</taxon>
    </lineage>
</organism>
<dbReference type="AlphaFoldDB" id="A0ABC9XTU4"/>
<sequence>MITPVSQEEALSAITTLTTSALHSISPAGQAANRLPTSTPKERNCLKDPSAAVVHPGIKCHQAIKKLATKK</sequence>
<dbReference type="Proteomes" id="UP001623348">
    <property type="component" value="Unassembled WGS sequence"/>
</dbReference>
<evidence type="ECO:0000313" key="1">
    <source>
        <dbReference type="EMBL" id="GAB0200766.1"/>
    </source>
</evidence>
<keyword evidence="2" id="KW-1185">Reference proteome</keyword>
<dbReference type="EMBL" id="BAAFJT010000028">
    <property type="protein sequence ID" value="GAB0200766.1"/>
    <property type="molecule type" value="Genomic_DNA"/>
</dbReference>
<accession>A0ABC9XTU4</accession>
<proteinExistence type="predicted"/>
<gene>
    <name evidence="1" type="ORF">GRJ2_002542100</name>
</gene>
<comment type="caution">
    <text evidence="1">The sequence shown here is derived from an EMBL/GenBank/DDBJ whole genome shotgun (WGS) entry which is preliminary data.</text>
</comment>
<protein>
    <submittedName>
        <fullName evidence="1">Uncharacterized protein</fullName>
    </submittedName>
</protein>